<dbReference type="Proteomes" id="UP000593560">
    <property type="component" value="Unassembled WGS sequence"/>
</dbReference>
<evidence type="ECO:0000313" key="2">
    <source>
        <dbReference type="Proteomes" id="UP000593560"/>
    </source>
</evidence>
<dbReference type="PANTHER" id="PTHR34567">
    <property type="entry name" value="FK506-BINDING-LIKE PROTEIN"/>
    <property type="match status" value="1"/>
</dbReference>
<name>A0A7J9GBS9_9ROSI</name>
<proteinExistence type="predicted"/>
<reference evidence="1 2" key="1">
    <citation type="journal article" date="2019" name="Genome Biol. Evol.">
        <title>Insights into the evolution of the New World diploid cottons (Gossypium, subgenus Houzingenia) based on genome sequencing.</title>
        <authorList>
            <person name="Grover C.E."/>
            <person name="Arick M.A. 2nd"/>
            <person name="Thrash A."/>
            <person name="Conover J.L."/>
            <person name="Sanders W.S."/>
            <person name="Peterson D.G."/>
            <person name="Frelichowski J.E."/>
            <person name="Scheffler J.A."/>
            <person name="Scheffler B.E."/>
            <person name="Wendel J.F."/>
        </authorList>
    </citation>
    <scope>NUCLEOTIDE SEQUENCE [LARGE SCALE GENOMIC DNA]</scope>
    <source>
        <strain evidence="1">0</strain>
        <tissue evidence="1">Leaf</tissue>
    </source>
</reference>
<gene>
    <name evidence="1" type="ORF">Gohar_019306</name>
</gene>
<dbReference type="OrthoDB" id="943542at2759"/>
<comment type="caution">
    <text evidence="1">The sequence shown here is derived from an EMBL/GenBank/DDBJ whole genome shotgun (WGS) entry which is preliminary data.</text>
</comment>
<protein>
    <submittedName>
        <fullName evidence="1">Uncharacterized protein</fullName>
    </submittedName>
</protein>
<dbReference type="AlphaFoldDB" id="A0A7J9GBS9"/>
<keyword evidence="2" id="KW-1185">Reference proteome</keyword>
<evidence type="ECO:0000313" key="1">
    <source>
        <dbReference type="EMBL" id="MBA0795030.1"/>
    </source>
</evidence>
<accession>A0A7J9GBS9</accession>
<organism evidence="1 2">
    <name type="scientific">Gossypium harknessii</name>
    <dbReference type="NCBI Taxonomy" id="34285"/>
    <lineage>
        <taxon>Eukaryota</taxon>
        <taxon>Viridiplantae</taxon>
        <taxon>Streptophyta</taxon>
        <taxon>Embryophyta</taxon>
        <taxon>Tracheophyta</taxon>
        <taxon>Spermatophyta</taxon>
        <taxon>Magnoliopsida</taxon>
        <taxon>eudicotyledons</taxon>
        <taxon>Gunneridae</taxon>
        <taxon>Pentapetalae</taxon>
        <taxon>rosids</taxon>
        <taxon>malvids</taxon>
        <taxon>Malvales</taxon>
        <taxon>Malvaceae</taxon>
        <taxon>Malvoideae</taxon>
        <taxon>Gossypium</taxon>
    </lineage>
</organism>
<sequence length="138" mass="16305">MGEKKFCIEVGAMSWERFVEAKKNLYEHDKVYEWDDSAGLTTFQEAKQRFWEIYHGFLCENKLQSNAADLYNNDIDWNTKIDPELFSEIKSLTDNEDEKKENAKEMDWFSIPLEEIQASRWDEFEELSPHLPSIVGSP</sequence>
<dbReference type="PANTHER" id="PTHR34567:SF7">
    <property type="entry name" value="PENTATRICOPEPTIDE REPEAT-CONTAINING-LIKE PROTEIN"/>
    <property type="match status" value="1"/>
</dbReference>
<dbReference type="EMBL" id="JABFAD010000003">
    <property type="protein sequence ID" value="MBA0795030.1"/>
    <property type="molecule type" value="Genomic_DNA"/>
</dbReference>